<reference evidence="1" key="1">
    <citation type="submission" date="2022-12" db="EMBL/GenBank/DDBJ databases">
        <title>Bacterial isolates from different developmental stages of Nematostella vectensis.</title>
        <authorList>
            <person name="Fraune S."/>
        </authorList>
    </citation>
    <scope>NUCLEOTIDE SEQUENCE</scope>
    <source>
        <strain evidence="1">G21630-S1</strain>
    </source>
</reference>
<dbReference type="Proteomes" id="UP001069802">
    <property type="component" value="Unassembled WGS sequence"/>
</dbReference>
<dbReference type="EMBL" id="JAPWGY010000027">
    <property type="protein sequence ID" value="MCZ4283165.1"/>
    <property type="molecule type" value="Genomic_DNA"/>
</dbReference>
<organism evidence="1 2">
    <name type="scientific">Kiloniella laminariae</name>
    <dbReference type="NCBI Taxonomy" id="454162"/>
    <lineage>
        <taxon>Bacteria</taxon>
        <taxon>Pseudomonadati</taxon>
        <taxon>Pseudomonadota</taxon>
        <taxon>Alphaproteobacteria</taxon>
        <taxon>Rhodospirillales</taxon>
        <taxon>Kiloniellaceae</taxon>
        <taxon>Kiloniella</taxon>
    </lineage>
</organism>
<evidence type="ECO:0008006" key="3">
    <source>
        <dbReference type="Google" id="ProtNLM"/>
    </source>
</evidence>
<comment type="caution">
    <text evidence="1">The sequence shown here is derived from an EMBL/GenBank/DDBJ whole genome shotgun (WGS) entry which is preliminary data.</text>
</comment>
<protein>
    <recommendedName>
        <fullName evidence="3">Bacteriocin immunity protein</fullName>
    </recommendedName>
</protein>
<proteinExistence type="predicted"/>
<dbReference type="RefSeq" id="WP_269425285.1">
    <property type="nucleotide sequence ID" value="NZ_JAPWGY010000027.1"/>
</dbReference>
<evidence type="ECO:0000313" key="2">
    <source>
        <dbReference type="Proteomes" id="UP001069802"/>
    </source>
</evidence>
<name>A0ABT4LPV5_9PROT</name>
<keyword evidence="2" id="KW-1185">Reference proteome</keyword>
<accession>A0ABT4LPV5</accession>
<evidence type="ECO:0000313" key="1">
    <source>
        <dbReference type="EMBL" id="MCZ4283165.1"/>
    </source>
</evidence>
<gene>
    <name evidence="1" type="ORF">O4H49_20475</name>
</gene>
<sequence length="89" mass="10329">MKNELEIDLLNLLTEIKDHLCVNGQAEIYQELQKSINILISNNKSGYKNLSLYILNDFRKLYDNRHDTGILNKKFDLACKLAKQLSEDS</sequence>